<sequence length="67" mass="7880">MKRIKVTIEIISDDDQGSEKILEWVSSEAKNFVFYNHAMNDEMERLEYYDKGNGYPSSFGPLWKAEQ</sequence>
<accession>A0A0F6IIY1</accession>
<gene>
    <name evidence="1" type="ORF">LEP1GSC079_1811</name>
</gene>
<dbReference type="AlphaFoldDB" id="A0A0F6IIY1"/>
<protein>
    <submittedName>
        <fullName evidence="1">Uncharacterized protein</fullName>
    </submittedName>
</protein>
<reference evidence="1 2" key="1">
    <citation type="submission" date="2013-01" db="EMBL/GenBank/DDBJ databases">
        <authorList>
            <person name="Harkins D.M."/>
            <person name="Durkin A.S."/>
            <person name="Brinkac L.M."/>
            <person name="Haft D.H."/>
            <person name="Selengut J.D."/>
            <person name="Sanka R."/>
            <person name="DePew J."/>
            <person name="Purushe J."/>
            <person name="Peacock S.J."/>
            <person name="Thaipadungpanit J."/>
            <person name="Wuthiekanun V.W."/>
            <person name="Day N.P."/>
            <person name="Vinetz J.M."/>
            <person name="Sutton G.G."/>
            <person name="Nierman W.C."/>
            <person name="Fouts D.E."/>
        </authorList>
    </citation>
    <scope>NUCLEOTIDE SEQUENCE [LARGE SCALE GENOMIC DNA]</scope>
    <source>
        <strain evidence="1 2">FPW1039</strain>
    </source>
</reference>
<evidence type="ECO:0000313" key="1">
    <source>
        <dbReference type="EMBL" id="EMJ38006.1"/>
    </source>
</evidence>
<dbReference type="Proteomes" id="UP000012164">
    <property type="component" value="Unassembled WGS sequence"/>
</dbReference>
<name>A0A0F6IIY1_LEPIR</name>
<dbReference type="EMBL" id="AKWR02000057">
    <property type="protein sequence ID" value="EMJ38006.1"/>
    <property type="molecule type" value="Genomic_DNA"/>
</dbReference>
<evidence type="ECO:0000313" key="2">
    <source>
        <dbReference type="Proteomes" id="UP000012164"/>
    </source>
</evidence>
<proteinExistence type="predicted"/>
<organism evidence="1 2">
    <name type="scientific">Leptospira interrogans str. FPW1039</name>
    <dbReference type="NCBI Taxonomy" id="1193040"/>
    <lineage>
        <taxon>Bacteria</taxon>
        <taxon>Pseudomonadati</taxon>
        <taxon>Spirochaetota</taxon>
        <taxon>Spirochaetia</taxon>
        <taxon>Leptospirales</taxon>
        <taxon>Leptospiraceae</taxon>
        <taxon>Leptospira</taxon>
    </lineage>
</organism>
<comment type="caution">
    <text evidence="1">The sequence shown here is derived from an EMBL/GenBank/DDBJ whole genome shotgun (WGS) entry which is preliminary data.</text>
</comment>